<evidence type="ECO:0000313" key="9">
    <source>
        <dbReference type="EMBL" id="KAK1131445.1"/>
    </source>
</evidence>
<evidence type="ECO:0000256" key="2">
    <source>
        <dbReference type="ARBA" id="ARBA00022606"/>
    </source>
</evidence>
<protein>
    <submittedName>
        <fullName evidence="9">Uncharacterized protein</fullName>
    </submittedName>
</protein>
<keyword evidence="5" id="KW-1133">Transmembrane helix</keyword>
<keyword evidence="6" id="KW-0472">Membrane</keyword>
<dbReference type="Pfam" id="PF02949">
    <property type="entry name" value="7tm_6"/>
    <property type="match status" value="1"/>
</dbReference>
<proteinExistence type="predicted"/>
<reference evidence="9" key="1">
    <citation type="submission" date="2021-10" db="EMBL/GenBank/DDBJ databases">
        <title>Melipona bicolor Genome sequencing and assembly.</title>
        <authorList>
            <person name="Araujo N.S."/>
            <person name="Arias M.C."/>
        </authorList>
    </citation>
    <scope>NUCLEOTIDE SEQUENCE</scope>
    <source>
        <strain evidence="9">USP_2M_L1-L4_2017</strain>
        <tissue evidence="9">Whole body</tissue>
    </source>
</reference>
<keyword evidence="3" id="KW-0812">Transmembrane</keyword>
<comment type="caution">
    <text evidence="9">The sequence shown here is derived from an EMBL/GenBank/DDBJ whole genome shotgun (WGS) entry which is preliminary data.</text>
</comment>
<gene>
    <name evidence="9" type="ORF">K0M31_017729</name>
</gene>
<evidence type="ECO:0000256" key="7">
    <source>
        <dbReference type="ARBA" id="ARBA00023170"/>
    </source>
</evidence>
<dbReference type="InterPro" id="IPR004117">
    <property type="entry name" value="7tm6_olfct_rcpt"/>
</dbReference>
<dbReference type="GO" id="GO:0005549">
    <property type="term" value="F:odorant binding"/>
    <property type="evidence" value="ECO:0007669"/>
    <property type="project" value="InterPro"/>
</dbReference>
<dbReference type="EMBL" id="JAHYIQ010000006">
    <property type="protein sequence ID" value="KAK1131445.1"/>
    <property type="molecule type" value="Genomic_DNA"/>
</dbReference>
<dbReference type="GO" id="GO:0004984">
    <property type="term" value="F:olfactory receptor activity"/>
    <property type="evidence" value="ECO:0007669"/>
    <property type="project" value="InterPro"/>
</dbReference>
<evidence type="ECO:0000256" key="1">
    <source>
        <dbReference type="ARBA" id="ARBA00004141"/>
    </source>
</evidence>
<organism evidence="9 10">
    <name type="scientific">Melipona bicolor</name>
    <dbReference type="NCBI Taxonomy" id="60889"/>
    <lineage>
        <taxon>Eukaryota</taxon>
        <taxon>Metazoa</taxon>
        <taxon>Ecdysozoa</taxon>
        <taxon>Arthropoda</taxon>
        <taxon>Hexapoda</taxon>
        <taxon>Insecta</taxon>
        <taxon>Pterygota</taxon>
        <taxon>Neoptera</taxon>
        <taxon>Endopterygota</taxon>
        <taxon>Hymenoptera</taxon>
        <taxon>Apocrita</taxon>
        <taxon>Aculeata</taxon>
        <taxon>Apoidea</taxon>
        <taxon>Anthophila</taxon>
        <taxon>Apidae</taxon>
        <taxon>Melipona</taxon>
    </lineage>
</organism>
<evidence type="ECO:0000256" key="8">
    <source>
        <dbReference type="ARBA" id="ARBA00023224"/>
    </source>
</evidence>
<evidence type="ECO:0000313" key="10">
    <source>
        <dbReference type="Proteomes" id="UP001177670"/>
    </source>
</evidence>
<sequence length="71" mass="8120">MASSETVRRTCATLNWYRFPMNKARYLVLVIIISNYRIKITAAKVVEVSLATFTDIMKTSMGYLNVLRTAL</sequence>
<keyword evidence="8" id="KW-0807">Transducer</keyword>
<keyword evidence="10" id="KW-1185">Reference proteome</keyword>
<dbReference type="AlphaFoldDB" id="A0AA40KSR8"/>
<evidence type="ECO:0000256" key="6">
    <source>
        <dbReference type="ARBA" id="ARBA00023136"/>
    </source>
</evidence>
<comment type="subcellular location">
    <subcellularLocation>
        <location evidence="1">Membrane</location>
        <topology evidence="1">Multi-pass membrane protein</topology>
    </subcellularLocation>
</comment>
<dbReference type="GO" id="GO:0016020">
    <property type="term" value="C:membrane"/>
    <property type="evidence" value="ECO:0007669"/>
    <property type="project" value="UniProtKB-SubCell"/>
</dbReference>
<keyword evidence="4" id="KW-0552">Olfaction</keyword>
<dbReference type="GO" id="GO:0007165">
    <property type="term" value="P:signal transduction"/>
    <property type="evidence" value="ECO:0007669"/>
    <property type="project" value="UniProtKB-KW"/>
</dbReference>
<name>A0AA40KSR8_9HYME</name>
<evidence type="ECO:0000256" key="3">
    <source>
        <dbReference type="ARBA" id="ARBA00022692"/>
    </source>
</evidence>
<evidence type="ECO:0000256" key="5">
    <source>
        <dbReference type="ARBA" id="ARBA00022989"/>
    </source>
</evidence>
<keyword evidence="2" id="KW-0716">Sensory transduction</keyword>
<dbReference type="Proteomes" id="UP001177670">
    <property type="component" value="Unassembled WGS sequence"/>
</dbReference>
<evidence type="ECO:0000256" key="4">
    <source>
        <dbReference type="ARBA" id="ARBA00022725"/>
    </source>
</evidence>
<keyword evidence="7" id="KW-0675">Receptor</keyword>
<accession>A0AA40KSR8</accession>